<accession>A0A1N7GZ40</accession>
<protein>
    <submittedName>
        <fullName evidence="1">Uncharacterized protein</fullName>
    </submittedName>
</protein>
<name>A0A1N7GZ40_9EURY</name>
<dbReference type="Proteomes" id="UP000185936">
    <property type="component" value="Unassembled WGS sequence"/>
</dbReference>
<proteinExistence type="predicted"/>
<evidence type="ECO:0000313" key="1">
    <source>
        <dbReference type="EMBL" id="SIS17855.1"/>
    </source>
</evidence>
<organism evidence="1 2">
    <name type="scientific">Natronorubrum thiooxidans</name>
    <dbReference type="NCBI Taxonomy" id="308853"/>
    <lineage>
        <taxon>Archaea</taxon>
        <taxon>Methanobacteriati</taxon>
        <taxon>Methanobacteriota</taxon>
        <taxon>Stenosarchaea group</taxon>
        <taxon>Halobacteria</taxon>
        <taxon>Halobacteriales</taxon>
        <taxon>Natrialbaceae</taxon>
        <taxon>Natronorubrum</taxon>
    </lineage>
</organism>
<sequence>MADFDAEPREGCKCVDDQSTAIASMVVTLVRTGRLLRRTVDTDWVGNSLVLAPRMRLARLERVRGFQCLYLGLTLWNSE</sequence>
<dbReference type="EMBL" id="FTNR01000018">
    <property type="protein sequence ID" value="SIS17855.1"/>
    <property type="molecule type" value="Genomic_DNA"/>
</dbReference>
<gene>
    <name evidence="1" type="ORF">SAMN05421752_11839</name>
</gene>
<reference evidence="2" key="1">
    <citation type="submission" date="2017-01" db="EMBL/GenBank/DDBJ databases">
        <authorList>
            <person name="Varghese N."/>
            <person name="Submissions S."/>
        </authorList>
    </citation>
    <scope>NUCLEOTIDE SEQUENCE [LARGE SCALE GENOMIC DNA]</scope>
    <source>
        <strain evidence="2">type strain: HArc-</strain>
    </source>
</reference>
<evidence type="ECO:0000313" key="2">
    <source>
        <dbReference type="Proteomes" id="UP000185936"/>
    </source>
</evidence>
<keyword evidence="2" id="KW-1185">Reference proteome</keyword>
<dbReference type="STRING" id="308853.SAMN05421752_11839"/>
<dbReference type="AlphaFoldDB" id="A0A1N7GZ40"/>